<dbReference type="SUPFAM" id="SSF54001">
    <property type="entry name" value="Cysteine proteinases"/>
    <property type="match status" value="1"/>
</dbReference>
<evidence type="ECO:0000256" key="4">
    <source>
        <dbReference type="ARBA" id="ARBA00022807"/>
    </source>
</evidence>
<evidence type="ECO:0000256" key="5">
    <source>
        <dbReference type="SAM" id="Phobius"/>
    </source>
</evidence>
<evidence type="ECO:0000256" key="1">
    <source>
        <dbReference type="ARBA" id="ARBA00007074"/>
    </source>
</evidence>
<dbReference type="InterPro" id="IPR000064">
    <property type="entry name" value="NLP_P60_dom"/>
</dbReference>
<name>A0A3E3EA32_9FIRM</name>
<evidence type="ECO:0000313" key="7">
    <source>
        <dbReference type="EMBL" id="RGD81485.1"/>
    </source>
</evidence>
<gene>
    <name evidence="7" type="ORF">DXB93_14280</name>
</gene>
<dbReference type="PROSITE" id="PS51935">
    <property type="entry name" value="NLPC_P60"/>
    <property type="match status" value="1"/>
</dbReference>
<dbReference type="GO" id="GO:0006508">
    <property type="term" value="P:proteolysis"/>
    <property type="evidence" value="ECO:0007669"/>
    <property type="project" value="UniProtKB-KW"/>
</dbReference>
<keyword evidence="3" id="KW-0378">Hydrolase</keyword>
<protein>
    <recommendedName>
        <fullName evidence="6">NlpC/P60 domain-containing protein</fullName>
    </recommendedName>
</protein>
<dbReference type="PANTHER" id="PTHR47359">
    <property type="entry name" value="PEPTIDOGLYCAN DL-ENDOPEPTIDASE CWLO"/>
    <property type="match status" value="1"/>
</dbReference>
<feature type="domain" description="NlpC/P60" evidence="6">
    <location>
        <begin position="505"/>
        <end position="637"/>
    </location>
</feature>
<organism evidence="7 8">
    <name type="scientific">Thomasclavelia ramosa</name>
    <dbReference type="NCBI Taxonomy" id="1547"/>
    <lineage>
        <taxon>Bacteria</taxon>
        <taxon>Bacillati</taxon>
        <taxon>Bacillota</taxon>
        <taxon>Erysipelotrichia</taxon>
        <taxon>Erysipelotrichales</taxon>
        <taxon>Coprobacillaceae</taxon>
        <taxon>Thomasclavelia</taxon>
    </lineage>
</organism>
<dbReference type="InterPro" id="IPR051794">
    <property type="entry name" value="PG_Endopeptidase_C40"/>
</dbReference>
<keyword evidence="5" id="KW-0812">Transmembrane</keyword>
<evidence type="ECO:0000256" key="3">
    <source>
        <dbReference type="ARBA" id="ARBA00022801"/>
    </source>
</evidence>
<comment type="caution">
    <text evidence="7">The sequence shown here is derived from an EMBL/GenBank/DDBJ whole genome shotgun (WGS) entry which is preliminary data.</text>
</comment>
<reference evidence="7 8" key="1">
    <citation type="submission" date="2018-08" db="EMBL/GenBank/DDBJ databases">
        <title>A genome reference for cultivated species of the human gut microbiota.</title>
        <authorList>
            <person name="Zou Y."/>
            <person name="Xue W."/>
            <person name="Luo G."/>
        </authorList>
    </citation>
    <scope>NUCLEOTIDE SEQUENCE [LARGE SCALE GENOMIC DNA]</scope>
    <source>
        <strain evidence="7 8">OM06-4</strain>
    </source>
</reference>
<dbReference type="Gene3D" id="3.90.1720.10">
    <property type="entry name" value="endopeptidase domain like (from Nostoc punctiforme)"/>
    <property type="match status" value="1"/>
</dbReference>
<dbReference type="PANTHER" id="PTHR47359:SF3">
    <property type="entry name" value="NLP_P60 DOMAIN-CONTAINING PROTEIN-RELATED"/>
    <property type="match status" value="1"/>
</dbReference>
<dbReference type="InterPro" id="IPR038765">
    <property type="entry name" value="Papain-like_cys_pep_sf"/>
</dbReference>
<accession>A0A3E3EA32</accession>
<sequence>MKSKISQARHRVTSGVGGRIVNGYDNMPVYRLGDLPAGARYRTSDAVRIRGFNTSDTSPKYDKNLTTEMQGEQSLSSYSAESNNNYGKNDYYYENVVRKYNKYRLSTAVKGAKHRVAGTMGDMIVNYTPDIYDAPKNKDTSTHAAMKLGGNAFMATRTGYRTVKSVQRGTWKLRKSYHDNRVGKKHDIKSAKMSRNLKYSTGINMRRSVRKVIRNQSRKAVNRIAQNNDTATGIVGKSMRLTINSVKYRKQVYKGARTIKRLIASLINTVVGLISSLPALLVTVMSAVPFTIVVIVVTVVISLVTSYNDTCWGLQALLEQESALETEFGIDIDIVELSCVQDALGWSRSITYSQMERLVAYYYIENPYLKTYLDRDDKYYCSNPRDARKTDFDTGLKRVFDKHNPAKRFNNNDKYGVNSEIDKGDILYGNMKAMNLPDLNFYKEYKQMKLGNDATDPEVRAYYGSSQKINERIAFAKSCYNTNLGWYAIYGTANDLPSNEILAKGTVAQKAVELGKAKLGCRYYWGAEGPTYFDCSGYVYWCYSNAGYSMERGTASSYRKLGIEIPKDISQLKEGDLLLIDWNGKGIGHVVMYIGNNQIIGANGGNSKTHGDDPKACVSIKNISYCWNKTVSIRRLAE</sequence>
<proteinExistence type="inferred from homology"/>
<evidence type="ECO:0000256" key="2">
    <source>
        <dbReference type="ARBA" id="ARBA00022670"/>
    </source>
</evidence>
<feature type="transmembrane region" description="Helical" evidence="5">
    <location>
        <begin position="287"/>
        <end position="307"/>
    </location>
</feature>
<dbReference type="Proteomes" id="UP000261032">
    <property type="component" value="Unassembled WGS sequence"/>
</dbReference>
<comment type="similarity">
    <text evidence="1">Belongs to the peptidase C40 family.</text>
</comment>
<keyword evidence="4" id="KW-0788">Thiol protease</keyword>
<keyword evidence="5" id="KW-0472">Membrane</keyword>
<dbReference type="AlphaFoldDB" id="A0A3E3EA32"/>
<keyword evidence="5" id="KW-1133">Transmembrane helix</keyword>
<dbReference type="Pfam" id="PF00877">
    <property type="entry name" value="NLPC_P60"/>
    <property type="match status" value="1"/>
</dbReference>
<evidence type="ECO:0000313" key="8">
    <source>
        <dbReference type="Proteomes" id="UP000261032"/>
    </source>
</evidence>
<keyword evidence="2" id="KW-0645">Protease</keyword>
<dbReference type="EMBL" id="QUSL01000027">
    <property type="protein sequence ID" value="RGD81485.1"/>
    <property type="molecule type" value="Genomic_DNA"/>
</dbReference>
<dbReference type="GO" id="GO:0008234">
    <property type="term" value="F:cysteine-type peptidase activity"/>
    <property type="evidence" value="ECO:0007669"/>
    <property type="project" value="UniProtKB-KW"/>
</dbReference>
<feature type="transmembrane region" description="Helical" evidence="5">
    <location>
        <begin position="262"/>
        <end position="281"/>
    </location>
</feature>
<dbReference type="RefSeq" id="WP_117582206.1">
    <property type="nucleotide sequence ID" value="NZ_QUSL01000027.1"/>
</dbReference>
<evidence type="ECO:0000259" key="6">
    <source>
        <dbReference type="PROSITE" id="PS51935"/>
    </source>
</evidence>